<dbReference type="AlphaFoldDB" id="A0AAV0CK36"/>
<comment type="caution">
    <text evidence="2">The sequence shown here is derived from an EMBL/GenBank/DDBJ whole genome shotgun (WGS) entry which is preliminary data.</text>
</comment>
<evidence type="ECO:0000259" key="1">
    <source>
        <dbReference type="Pfam" id="PF07727"/>
    </source>
</evidence>
<name>A0AAV0CK36_9ASTE</name>
<reference evidence="2" key="1">
    <citation type="submission" date="2022-07" db="EMBL/GenBank/DDBJ databases">
        <authorList>
            <person name="Macas J."/>
            <person name="Novak P."/>
            <person name="Neumann P."/>
        </authorList>
    </citation>
    <scope>NUCLEOTIDE SEQUENCE</scope>
</reference>
<evidence type="ECO:0000313" key="3">
    <source>
        <dbReference type="Proteomes" id="UP001152523"/>
    </source>
</evidence>
<dbReference type="InterPro" id="IPR043502">
    <property type="entry name" value="DNA/RNA_pol_sf"/>
</dbReference>
<organism evidence="2 3">
    <name type="scientific">Cuscuta epithymum</name>
    <dbReference type="NCBI Taxonomy" id="186058"/>
    <lineage>
        <taxon>Eukaryota</taxon>
        <taxon>Viridiplantae</taxon>
        <taxon>Streptophyta</taxon>
        <taxon>Embryophyta</taxon>
        <taxon>Tracheophyta</taxon>
        <taxon>Spermatophyta</taxon>
        <taxon>Magnoliopsida</taxon>
        <taxon>eudicotyledons</taxon>
        <taxon>Gunneridae</taxon>
        <taxon>Pentapetalae</taxon>
        <taxon>asterids</taxon>
        <taxon>lamiids</taxon>
        <taxon>Solanales</taxon>
        <taxon>Convolvulaceae</taxon>
        <taxon>Cuscuteae</taxon>
        <taxon>Cuscuta</taxon>
        <taxon>Cuscuta subgen. Cuscuta</taxon>
    </lineage>
</organism>
<dbReference type="Proteomes" id="UP001152523">
    <property type="component" value="Unassembled WGS sequence"/>
</dbReference>
<dbReference type="PANTHER" id="PTHR11439">
    <property type="entry name" value="GAG-POL-RELATED RETROTRANSPOSON"/>
    <property type="match status" value="1"/>
</dbReference>
<accession>A0AAV0CK36</accession>
<protein>
    <recommendedName>
        <fullName evidence="1">Reverse transcriptase Ty1/copia-type domain-containing protein</fullName>
    </recommendedName>
</protein>
<dbReference type="InterPro" id="IPR013103">
    <property type="entry name" value="RVT_2"/>
</dbReference>
<dbReference type="SUPFAM" id="SSF56672">
    <property type="entry name" value="DNA/RNA polymerases"/>
    <property type="match status" value="1"/>
</dbReference>
<proteinExistence type="predicted"/>
<dbReference type="CDD" id="cd09272">
    <property type="entry name" value="RNase_HI_RT_Ty1"/>
    <property type="match status" value="1"/>
</dbReference>
<dbReference type="Pfam" id="PF07727">
    <property type="entry name" value="RVT_2"/>
    <property type="match status" value="1"/>
</dbReference>
<sequence>MTIPPGYRTHDSTLVCRLHKSLYGLKQAPRCWFAKLVTALKSYGFLQSYADYSLFTLTRGHTQLNVLVYVDDLLIAGNDSAAISSFKSYLNTCFHMKDLGILKYFLGIEVARSPSGIFLTQRKYALDIITETGLLGAKPASSPIEQNHGLSNATGTPLSDPESYRRLVGRLIYLAVTRPDITYSVHILSQFMQNPLNEHWSATLRVVRYLKGSPGQGILLRADSDLTLTGWCDSDWAACPLTRRSLSGWLVFLGHSPISWKAKKQSTVARSSAEAEYRSMAAATCELKWLKALLFSLGVQHPQAIPLYCDSQSALHIANNPVFHERTKHIEVDCHFVRDAIQAKLIAPNYVPTTMQLADIFTKALGKTQFQTLLRKLGILNPHAPT</sequence>
<keyword evidence="3" id="KW-1185">Reference proteome</keyword>
<evidence type="ECO:0000313" key="2">
    <source>
        <dbReference type="EMBL" id="CAH9079543.1"/>
    </source>
</evidence>
<gene>
    <name evidence="2" type="ORF">CEPIT_LOCUS6962</name>
</gene>
<feature type="domain" description="Reverse transcriptase Ty1/copia-type" evidence="1">
    <location>
        <begin position="2"/>
        <end position="145"/>
    </location>
</feature>
<dbReference type="PANTHER" id="PTHR11439:SF487">
    <property type="entry name" value="RNA-DIRECTED DNA POLYMERASE"/>
    <property type="match status" value="1"/>
</dbReference>
<dbReference type="EMBL" id="CAMAPF010000033">
    <property type="protein sequence ID" value="CAH9079543.1"/>
    <property type="molecule type" value="Genomic_DNA"/>
</dbReference>